<feature type="transmembrane region" description="Helical" evidence="1">
    <location>
        <begin position="42"/>
        <end position="65"/>
    </location>
</feature>
<keyword evidence="1" id="KW-0812">Transmembrane</keyword>
<gene>
    <name evidence="2" type="ORF">POF45_26815</name>
</gene>
<sequence>MAEPASTAAGVLLVKYGVVIAGFAGAILSLTFLQGLTRKQAVWAFFTGFSSAIFCTPLAVSFFHLEPGGETQYGVAFLIGLLAMNIIPGLKALAGRFGATGAAG</sequence>
<feature type="transmembrane region" description="Helical" evidence="1">
    <location>
        <begin position="71"/>
        <end position="90"/>
    </location>
</feature>
<evidence type="ECO:0000313" key="2">
    <source>
        <dbReference type="EMBL" id="MDI2595007.1"/>
    </source>
</evidence>
<organism evidence="2 3">
    <name type="scientific">Pseudomonas fungipugnans</name>
    <dbReference type="NCBI Taxonomy" id="3024217"/>
    <lineage>
        <taxon>Bacteria</taxon>
        <taxon>Pseudomonadati</taxon>
        <taxon>Pseudomonadota</taxon>
        <taxon>Gammaproteobacteria</taxon>
        <taxon>Pseudomonadales</taxon>
        <taxon>Pseudomonadaceae</taxon>
        <taxon>Pseudomonas</taxon>
    </lineage>
</organism>
<evidence type="ECO:0000313" key="3">
    <source>
        <dbReference type="Proteomes" id="UP001159100"/>
    </source>
</evidence>
<feature type="transmembrane region" description="Helical" evidence="1">
    <location>
        <begin position="12"/>
        <end position="33"/>
    </location>
</feature>
<comment type="caution">
    <text evidence="2">The sequence shown here is derived from an EMBL/GenBank/DDBJ whole genome shotgun (WGS) entry which is preliminary data.</text>
</comment>
<dbReference type="Proteomes" id="UP001159100">
    <property type="component" value="Unassembled WGS sequence"/>
</dbReference>
<accession>A0ABT6QXR6</accession>
<protein>
    <submittedName>
        <fullName evidence="2">Peptidase M48, Ste24p</fullName>
    </submittedName>
</protein>
<name>A0ABT6QXR6_9PSED</name>
<keyword evidence="3" id="KW-1185">Reference proteome</keyword>
<reference evidence="2 3" key="1">
    <citation type="submission" date="2023-02" db="EMBL/GenBank/DDBJ databases">
        <title>Pseudomonas chrutzelriedensis sp. nov., a potently antifungal strain isolated from moss.</title>
        <authorList>
            <person name="Schnyder A."/>
            <person name="Kalawong R."/>
            <person name="Eberl L."/>
            <person name="Agnoli K."/>
        </authorList>
    </citation>
    <scope>NUCLEOTIDE SEQUENCE [LARGE SCALE GENOMIC DNA]</scope>
    <source>
        <strain evidence="2 3">681</strain>
    </source>
</reference>
<dbReference type="EMBL" id="JARBWL010000002">
    <property type="protein sequence ID" value="MDI2595007.1"/>
    <property type="molecule type" value="Genomic_DNA"/>
</dbReference>
<evidence type="ECO:0000256" key="1">
    <source>
        <dbReference type="SAM" id="Phobius"/>
    </source>
</evidence>
<proteinExistence type="predicted"/>
<keyword evidence="1" id="KW-0472">Membrane</keyword>
<keyword evidence="1" id="KW-1133">Transmembrane helix</keyword>
<dbReference type="RefSeq" id="WP_282317117.1">
    <property type="nucleotide sequence ID" value="NZ_JARBWL010000002.1"/>
</dbReference>